<evidence type="ECO:0000259" key="3">
    <source>
        <dbReference type="PROSITE" id="PS51746"/>
    </source>
</evidence>
<gene>
    <name evidence="4" type="ORF">G7K_0200-t1</name>
</gene>
<reference evidence="4 5" key="2">
    <citation type="journal article" date="2014" name="J. Gen. Appl. Microbiol.">
        <title>The early diverging ascomycetous budding yeast Saitoella complicata has three histone deacetylases belonging to the Clr6, Hos2, and Rpd3 lineages.</title>
        <authorList>
            <person name="Nishida H."/>
            <person name="Matsumoto T."/>
            <person name="Kondo S."/>
            <person name="Hamamoto M."/>
            <person name="Yoshikawa H."/>
        </authorList>
    </citation>
    <scope>NUCLEOTIDE SEQUENCE [LARGE SCALE GENOMIC DNA]</scope>
    <source>
        <strain evidence="4 5">NRRL Y-17804</strain>
    </source>
</reference>
<evidence type="ECO:0000313" key="5">
    <source>
        <dbReference type="Proteomes" id="UP000033140"/>
    </source>
</evidence>
<dbReference type="AlphaFoldDB" id="A0A0E9N977"/>
<comment type="cofactor">
    <cofactor evidence="1">
        <name>Mg(2+)</name>
        <dbReference type="ChEBI" id="CHEBI:18420"/>
    </cofactor>
</comment>
<comment type="catalytic activity">
    <reaction evidence="1">
        <text>O-phospho-L-seryl-[protein] + H2O = L-seryl-[protein] + phosphate</text>
        <dbReference type="Rhea" id="RHEA:20629"/>
        <dbReference type="Rhea" id="RHEA-COMP:9863"/>
        <dbReference type="Rhea" id="RHEA-COMP:11604"/>
        <dbReference type="ChEBI" id="CHEBI:15377"/>
        <dbReference type="ChEBI" id="CHEBI:29999"/>
        <dbReference type="ChEBI" id="CHEBI:43474"/>
        <dbReference type="ChEBI" id="CHEBI:83421"/>
        <dbReference type="EC" id="3.1.3.16"/>
    </reaction>
</comment>
<feature type="region of interest" description="Disordered" evidence="2">
    <location>
        <begin position="339"/>
        <end position="363"/>
    </location>
</feature>
<keyword evidence="1" id="KW-0378">Hydrolase</keyword>
<dbReference type="Gene3D" id="3.60.40.10">
    <property type="entry name" value="PPM-type phosphatase domain"/>
    <property type="match status" value="2"/>
</dbReference>
<keyword evidence="1" id="KW-0904">Protein phosphatase</keyword>
<keyword evidence="1" id="KW-0464">Manganese</keyword>
<comment type="catalytic activity">
    <reaction evidence="1">
        <text>O-phospho-L-threonyl-[protein] + H2O = L-threonyl-[protein] + phosphate</text>
        <dbReference type="Rhea" id="RHEA:47004"/>
        <dbReference type="Rhea" id="RHEA-COMP:11060"/>
        <dbReference type="Rhea" id="RHEA-COMP:11605"/>
        <dbReference type="ChEBI" id="CHEBI:15377"/>
        <dbReference type="ChEBI" id="CHEBI:30013"/>
        <dbReference type="ChEBI" id="CHEBI:43474"/>
        <dbReference type="ChEBI" id="CHEBI:61977"/>
        <dbReference type="EC" id="3.1.3.16"/>
    </reaction>
</comment>
<comment type="similarity">
    <text evidence="1">Belongs to the PP2C family.</text>
</comment>
<keyword evidence="1" id="KW-0479">Metal-binding</keyword>
<reference evidence="4 5" key="3">
    <citation type="journal article" date="2015" name="Genome Announc.">
        <title>Draft Genome Sequence of the Archiascomycetous Yeast Saitoella complicata.</title>
        <authorList>
            <person name="Yamauchi K."/>
            <person name="Kondo S."/>
            <person name="Hamamoto M."/>
            <person name="Takahashi Y."/>
            <person name="Ogura Y."/>
            <person name="Hayashi T."/>
            <person name="Nishida H."/>
        </authorList>
    </citation>
    <scope>NUCLEOTIDE SEQUENCE [LARGE SCALE GENOMIC DNA]</scope>
    <source>
        <strain evidence="4 5">NRRL Y-17804</strain>
    </source>
</reference>
<dbReference type="RefSeq" id="XP_019023360.1">
    <property type="nucleotide sequence ID" value="XM_019169586.1"/>
</dbReference>
<dbReference type="SMART" id="SM00331">
    <property type="entry name" value="PP2C_SIG"/>
    <property type="match status" value="1"/>
</dbReference>
<organism evidence="4 5">
    <name type="scientific">Saitoella complicata (strain BCRC 22490 / CBS 7301 / JCM 7358 / NBRC 10748 / NRRL Y-17804)</name>
    <dbReference type="NCBI Taxonomy" id="698492"/>
    <lineage>
        <taxon>Eukaryota</taxon>
        <taxon>Fungi</taxon>
        <taxon>Dikarya</taxon>
        <taxon>Ascomycota</taxon>
        <taxon>Taphrinomycotina</taxon>
        <taxon>Taphrinomycotina incertae sedis</taxon>
        <taxon>Saitoella</taxon>
    </lineage>
</organism>
<evidence type="ECO:0000256" key="2">
    <source>
        <dbReference type="SAM" id="MobiDB-lite"/>
    </source>
</evidence>
<dbReference type="InterPro" id="IPR039123">
    <property type="entry name" value="PPTC7"/>
</dbReference>
<dbReference type="InterPro" id="IPR036457">
    <property type="entry name" value="PPM-type-like_dom_sf"/>
</dbReference>
<dbReference type="PANTHER" id="PTHR12320">
    <property type="entry name" value="PROTEIN PHOSPHATASE 2C"/>
    <property type="match status" value="1"/>
</dbReference>
<comment type="cofactor">
    <cofactor evidence="1">
        <name>Mn(2+)</name>
        <dbReference type="ChEBI" id="CHEBI:29035"/>
    </cofactor>
</comment>
<comment type="caution">
    <text evidence="4">The sequence shown here is derived from an EMBL/GenBank/DDBJ whole genome shotgun (WGS) entry which is preliminary data.</text>
</comment>
<dbReference type="PANTHER" id="PTHR12320:SF1">
    <property type="entry name" value="PROTEIN PHOSPHATASE PTC7 HOMOLOG"/>
    <property type="match status" value="1"/>
</dbReference>
<reference evidence="4 5" key="1">
    <citation type="journal article" date="2011" name="J. Gen. Appl. Microbiol.">
        <title>Draft genome sequencing of the enigmatic yeast Saitoella complicata.</title>
        <authorList>
            <person name="Nishida H."/>
            <person name="Hamamoto M."/>
            <person name="Sugiyama J."/>
        </authorList>
    </citation>
    <scope>NUCLEOTIDE SEQUENCE [LARGE SCALE GENOMIC DNA]</scope>
    <source>
        <strain evidence="4 5">NRRL Y-17804</strain>
    </source>
</reference>
<feature type="domain" description="PPM-type phosphatase" evidence="3">
    <location>
        <begin position="41"/>
        <end position="334"/>
    </location>
</feature>
<dbReference type="OrthoDB" id="60843at2759"/>
<dbReference type="GO" id="GO:0004722">
    <property type="term" value="F:protein serine/threonine phosphatase activity"/>
    <property type="evidence" value="ECO:0007669"/>
    <property type="project" value="UniProtKB-EC"/>
</dbReference>
<dbReference type="SMART" id="SM00332">
    <property type="entry name" value="PP2Cc"/>
    <property type="match status" value="1"/>
</dbReference>
<sequence length="363" mass="38525">MLLPRSLRLTVKGSRSFATTRHASRQPSYTCYLSAAYSPKKHRKTPTQDPEVPDTGEDAFFLTSMADADAVALGVADGVGGWSDIGVDPSLFSRALCEDLETEASAIKNVASRAGSPKSILERAFTKLVESKRVEAGSSTACVATIGLKTGTLRVANLGDSGYLLFRPSPSTPKSPLFHASSPQTHFFNAPLQLSIIPPSIRSSGHLTDHPSAAAETTHQLQHGDVVCIVTDGVTDNLSPESIASIVREEMRVCGAWTSDPSPSECTPTLPVPPGTEDHLGPGVDALARAIVIAAKKAGWNTANEVPFGREARKYGYEYEGGKPDDITVVVGLVREVREEREGGKGEGEEMGGGGGWENKARL</sequence>
<dbReference type="Proteomes" id="UP000033140">
    <property type="component" value="Unassembled WGS sequence"/>
</dbReference>
<dbReference type="EC" id="3.1.3.16" evidence="1"/>
<dbReference type="EMBL" id="BACD03000001">
    <property type="protein sequence ID" value="GAO45955.1"/>
    <property type="molecule type" value="Genomic_DNA"/>
</dbReference>
<dbReference type="InterPro" id="IPR001932">
    <property type="entry name" value="PPM-type_phosphatase-like_dom"/>
</dbReference>
<dbReference type="PROSITE" id="PS51746">
    <property type="entry name" value="PPM_2"/>
    <property type="match status" value="1"/>
</dbReference>
<accession>A0A0E9N977</accession>
<dbReference type="GO" id="GO:0046872">
    <property type="term" value="F:metal ion binding"/>
    <property type="evidence" value="ECO:0007669"/>
    <property type="project" value="UniProtKB-UniRule"/>
</dbReference>
<feature type="compositionally biased region" description="Basic and acidic residues" evidence="2">
    <location>
        <begin position="339"/>
        <end position="348"/>
    </location>
</feature>
<dbReference type="OMA" id="QKACNSL"/>
<evidence type="ECO:0000256" key="1">
    <source>
        <dbReference type="RuleBase" id="RU366020"/>
    </source>
</evidence>
<dbReference type="STRING" id="698492.A0A0E9N977"/>
<keyword evidence="1" id="KW-0460">Magnesium</keyword>
<keyword evidence="5" id="KW-1185">Reference proteome</keyword>
<evidence type="ECO:0000313" key="4">
    <source>
        <dbReference type="EMBL" id="GAO45955.1"/>
    </source>
</evidence>
<protein>
    <recommendedName>
        <fullName evidence="1">Protein phosphatase</fullName>
        <ecNumber evidence="1">3.1.3.16</ecNumber>
    </recommendedName>
</protein>
<name>A0A0E9N977_SAICN</name>
<dbReference type="SUPFAM" id="SSF81606">
    <property type="entry name" value="PP2C-like"/>
    <property type="match status" value="1"/>
</dbReference>
<proteinExistence type="inferred from homology"/>